<organism evidence="2 3">
    <name type="scientific">Streptomyces cellulosae</name>
    <dbReference type="NCBI Taxonomy" id="1968"/>
    <lineage>
        <taxon>Bacteria</taxon>
        <taxon>Bacillati</taxon>
        <taxon>Actinomycetota</taxon>
        <taxon>Actinomycetes</taxon>
        <taxon>Kitasatosporales</taxon>
        <taxon>Streptomycetaceae</taxon>
        <taxon>Streptomyces</taxon>
    </lineage>
</organism>
<dbReference type="Proteomes" id="UP001612415">
    <property type="component" value="Unassembled WGS sequence"/>
</dbReference>
<evidence type="ECO:0000313" key="2">
    <source>
        <dbReference type="EMBL" id="MFI5682063.1"/>
    </source>
</evidence>
<feature type="non-terminal residue" evidence="2">
    <location>
        <position position="1"/>
    </location>
</feature>
<name>A0ABW7YJL9_STRCE</name>
<comment type="caution">
    <text evidence="2">The sequence shown here is derived from an EMBL/GenBank/DDBJ whole genome shotgun (WGS) entry which is preliminary data.</text>
</comment>
<protein>
    <recommendedName>
        <fullName evidence="4">Transposase</fullName>
    </recommendedName>
</protein>
<dbReference type="RefSeq" id="WP_398663245.1">
    <property type="nucleotide sequence ID" value="NZ_JBITDC010000038.1"/>
</dbReference>
<feature type="region of interest" description="Disordered" evidence="1">
    <location>
        <begin position="168"/>
        <end position="190"/>
    </location>
</feature>
<gene>
    <name evidence="2" type="ORF">ACIA8P_47305</name>
</gene>
<reference evidence="2 3" key="1">
    <citation type="submission" date="2024-10" db="EMBL/GenBank/DDBJ databases">
        <title>The Natural Products Discovery Center: Release of the First 8490 Sequenced Strains for Exploring Actinobacteria Biosynthetic Diversity.</title>
        <authorList>
            <person name="Kalkreuter E."/>
            <person name="Kautsar S.A."/>
            <person name="Yang D."/>
            <person name="Bader C.D."/>
            <person name="Teijaro C.N."/>
            <person name="Fluegel L."/>
            <person name="Davis C.M."/>
            <person name="Simpson J.R."/>
            <person name="Lauterbach L."/>
            <person name="Steele A.D."/>
            <person name="Gui C."/>
            <person name="Meng S."/>
            <person name="Li G."/>
            <person name="Viehrig K."/>
            <person name="Ye F."/>
            <person name="Su P."/>
            <person name="Kiefer A.F."/>
            <person name="Nichols A."/>
            <person name="Cepeda A.J."/>
            <person name="Yan W."/>
            <person name="Fan B."/>
            <person name="Jiang Y."/>
            <person name="Adhikari A."/>
            <person name="Zheng C.-J."/>
            <person name="Schuster L."/>
            <person name="Cowan T.M."/>
            <person name="Smanski M.J."/>
            <person name="Chevrette M.G."/>
            <person name="De Carvalho L.P.S."/>
            <person name="Shen B."/>
        </authorList>
    </citation>
    <scope>NUCLEOTIDE SEQUENCE [LARGE SCALE GENOMIC DNA]</scope>
    <source>
        <strain evidence="2 3">NPDC051599</strain>
    </source>
</reference>
<evidence type="ECO:0000256" key="1">
    <source>
        <dbReference type="SAM" id="MobiDB-lite"/>
    </source>
</evidence>
<sequence>RPHTERGNRVNKYTRGQKSPTPKGSRFRDRRQQAFGEPDEAEIVEYLDVGHRLAYFMEAGVDVLTGEVHRHTSGCSSLVTDGMWVWRADFAHYLEAYHVPLPAAFLARVRGLRHQMPDLVGADFAPVFDAIVVGLGWTQVEPWDAESLLRPQPRAVSTRAEFVAKVRRERPAGPWGKAPRKPRRGKEHGF</sequence>
<proteinExistence type="predicted"/>
<dbReference type="EMBL" id="JBITDC010000038">
    <property type="protein sequence ID" value="MFI5682063.1"/>
    <property type="molecule type" value="Genomic_DNA"/>
</dbReference>
<feature type="region of interest" description="Disordered" evidence="1">
    <location>
        <begin position="1"/>
        <end position="34"/>
    </location>
</feature>
<feature type="compositionally biased region" description="Basic residues" evidence="1">
    <location>
        <begin position="178"/>
        <end position="190"/>
    </location>
</feature>
<keyword evidence="3" id="KW-1185">Reference proteome</keyword>
<evidence type="ECO:0000313" key="3">
    <source>
        <dbReference type="Proteomes" id="UP001612415"/>
    </source>
</evidence>
<accession>A0ABW7YJL9</accession>
<evidence type="ECO:0008006" key="4">
    <source>
        <dbReference type="Google" id="ProtNLM"/>
    </source>
</evidence>